<dbReference type="EMBL" id="UIDD01000010">
    <property type="protein sequence ID" value="SUQ64615.1"/>
    <property type="molecule type" value="Genomic_DNA"/>
</dbReference>
<comment type="subcellular location">
    <subcellularLocation>
        <location evidence="1">Periplasm</location>
    </subcellularLocation>
</comment>
<dbReference type="InterPro" id="IPR013783">
    <property type="entry name" value="Ig-like_fold"/>
</dbReference>
<protein>
    <submittedName>
        <fullName evidence="8">Putative fimbrial chaperone</fullName>
    </submittedName>
</protein>
<feature type="domain" description="Pili assembly chaperone N-terminal" evidence="7">
    <location>
        <begin position="31"/>
        <end position="147"/>
    </location>
</feature>
<evidence type="ECO:0000256" key="3">
    <source>
        <dbReference type="ARBA" id="ARBA00022729"/>
    </source>
</evidence>
<dbReference type="SUPFAM" id="SSF49354">
    <property type="entry name" value="PapD-like"/>
    <property type="match status" value="1"/>
</dbReference>
<comment type="similarity">
    <text evidence="2">Belongs to the periplasmic pilus chaperone family.</text>
</comment>
<keyword evidence="9" id="KW-1185">Reference proteome</keyword>
<dbReference type="Pfam" id="PF00345">
    <property type="entry name" value="PapD_N"/>
    <property type="match status" value="1"/>
</dbReference>
<organism evidence="8 9">
    <name type="scientific">Pseudomonas wadenswilerensis</name>
    <dbReference type="NCBI Taxonomy" id="1785161"/>
    <lineage>
        <taxon>Bacteria</taxon>
        <taxon>Pseudomonadati</taxon>
        <taxon>Pseudomonadota</taxon>
        <taxon>Gammaproteobacteria</taxon>
        <taxon>Pseudomonadales</taxon>
        <taxon>Pseudomonadaceae</taxon>
        <taxon>Pseudomonas</taxon>
    </lineage>
</organism>
<dbReference type="PANTHER" id="PTHR30251:SF3">
    <property type="entry name" value="FIMBRIAL CHAPARONE PROTEIN"/>
    <property type="match status" value="1"/>
</dbReference>
<keyword evidence="5" id="KW-0143">Chaperone</keyword>
<sequence>MTIACKSFAGSLLPAILICTLPLIQAHADGMVPRTSVVIVEEARANGSDFVVTNTDPHAALLAVFIENPSEDTDNLLVVQPTVARVEAGKEQQVIFHYVGNEPLQTQRLRRVIFEGIRETAPGDPGAMRVNFGVRQNLPVILHPKGLARNSEPWKGLAWRIDGKQLRVENNTPYVVRLAQELKLLPGQHALDLGRTYVLANETITLDLPDAAAAANTVRFQPATVYGFAVDPYEASIL</sequence>
<dbReference type="RefSeq" id="WP_115088150.1">
    <property type="nucleotide sequence ID" value="NZ_CBCSFG010000001.1"/>
</dbReference>
<dbReference type="GO" id="GO:0071555">
    <property type="term" value="P:cell wall organization"/>
    <property type="evidence" value="ECO:0007669"/>
    <property type="project" value="InterPro"/>
</dbReference>
<dbReference type="InterPro" id="IPR050643">
    <property type="entry name" value="Periplasmic_pilus_chap"/>
</dbReference>
<dbReference type="Proteomes" id="UP000255177">
    <property type="component" value="Unassembled WGS sequence"/>
</dbReference>
<dbReference type="InterPro" id="IPR016147">
    <property type="entry name" value="Pili_assmbl_chaperone_N"/>
</dbReference>
<evidence type="ECO:0000259" key="7">
    <source>
        <dbReference type="Pfam" id="PF00345"/>
    </source>
</evidence>
<dbReference type="Gene3D" id="2.60.40.10">
    <property type="entry name" value="Immunoglobulins"/>
    <property type="match status" value="2"/>
</dbReference>
<keyword evidence="3 6" id="KW-0732">Signal</keyword>
<dbReference type="InterPro" id="IPR008962">
    <property type="entry name" value="PapD-like_sf"/>
</dbReference>
<evidence type="ECO:0000313" key="9">
    <source>
        <dbReference type="Proteomes" id="UP000255177"/>
    </source>
</evidence>
<dbReference type="GO" id="GO:0030288">
    <property type="term" value="C:outer membrane-bounded periplasmic space"/>
    <property type="evidence" value="ECO:0007669"/>
    <property type="project" value="InterPro"/>
</dbReference>
<feature type="chain" id="PRO_5016988217" evidence="6">
    <location>
        <begin position="29"/>
        <end position="238"/>
    </location>
</feature>
<evidence type="ECO:0000256" key="4">
    <source>
        <dbReference type="ARBA" id="ARBA00022764"/>
    </source>
</evidence>
<dbReference type="SUPFAM" id="SSF49584">
    <property type="entry name" value="Periplasmic chaperone C-domain"/>
    <property type="match status" value="1"/>
</dbReference>
<reference evidence="9" key="1">
    <citation type="submission" date="2018-07" db="EMBL/GenBank/DDBJ databases">
        <authorList>
            <person name="Blom J."/>
        </authorList>
    </citation>
    <scope>NUCLEOTIDE SEQUENCE [LARGE SCALE GENOMIC DNA]</scope>
    <source>
        <strain evidence="9">CCOS 864</strain>
    </source>
</reference>
<dbReference type="AlphaFoldDB" id="A0A380T3V2"/>
<accession>A0A380T3V2</accession>
<dbReference type="InterPro" id="IPR036316">
    <property type="entry name" value="Pili_assmbl_chap_C_dom_sf"/>
</dbReference>
<feature type="signal peptide" evidence="6">
    <location>
        <begin position="1"/>
        <end position="28"/>
    </location>
</feature>
<evidence type="ECO:0000256" key="5">
    <source>
        <dbReference type="ARBA" id="ARBA00023186"/>
    </source>
</evidence>
<evidence type="ECO:0000256" key="2">
    <source>
        <dbReference type="ARBA" id="ARBA00007399"/>
    </source>
</evidence>
<evidence type="ECO:0000256" key="1">
    <source>
        <dbReference type="ARBA" id="ARBA00004418"/>
    </source>
</evidence>
<evidence type="ECO:0000256" key="6">
    <source>
        <dbReference type="SAM" id="SignalP"/>
    </source>
</evidence>
<evidence type="ECO:0000313" key="8">
    <source>
        <dbReference type="EMBL" id="SUQ64615.1"/>
    </source>
</evidence>
<dbReference type="PANTHER" id="PTHR30251">
    <property type="entry name" value="PILUS ASSEMBLY CHAPERONE"/>
    <property type="match status" value="1"/>
</dbReference>
<name>A0A380T3V2_9PSED</name>
<keyword evidence="4" id="KW-0574">Periplasm</keyword>
<proteinExistence type="inferred from homology"/>
<dbReference type="NCBIfam" id="NF007392">
    <property type="entry name" value="PRK09918.1"/>
    <property type="match status" value="1"/>
</dbReference>
<gene>
    <name evidence="8" type="primary">yhcA</name>
    <name evidence="8" type="ORF">CCOS864_04081</name>
</gene>